<dbReference type="Gene3D" id="1.10.443.10">
    <property type="entry name" value="Intergrase catalytic core"/>
    <property type="match status" value="1"/>
</dbReference>
<dbReference type="InterPro" id="IPR011010">
    <property type="entry name" value="DNA_brk_join_enz"/>
</dbReference>
<dbReference type="AlphaFoldDB" id="A4U3H6"/>
<reference evidence="3" key="1">
    <citation type="journal article" date="2007" name="J. Bacteriol.">
        <title>Comparative genome analysis of four magnetotactic bacteria reveals a complex set of group-specific genes implicated in magnetosome biomineralization and function.</title>
        <authorList>
            <person name="Richter M."/>
            <person name="Kube M."/>
            <person name="Bazylinski D.A."/>
            <person name="Lombardot T."/>
            <person name="Gloeckner F.O."/>
            <person name="Reinhardt R."/>
            <person name="Schueler D."/>
        </authorList>
    </citation>
    <scope>NUCLEOTIDE SEQUENCE</scope>
    <source>
        <strain evidence="3">MSR-1</strain>
    </source>
</reference>
<evidence type="ECO:0000313" key="3">
    <source>
        <dbReference type="EMBL" id="CAM77433.1"/>
    </source>
</evidence>
<accession>A4U3H6</accession>
<proteinExistence type="predicted"/>
<keyword evidence="1" id="KW-0233">DNA recombination</keyword>
<dbReference type="InterPro" id="IPR013762">
    <property type="entry name" value="Integrase-like_cat_sf"/>
</dbReference>
<protein>
    <submittedName>
        <fullName evidence="3">Site-specific recombinase, phage integrase family</fullName>
    </submittedName>
</protein>
<dbReference type="RefSeq" id="WP_106003196.1">
    <property type="nucleotide sequence ID" value="NZ_CP027527.1"/>
</dbReference>
<evidence type="ECO:0000256" key="1">
    <source>
        <dbReference type="ARBA" id="ARBA00023172"/>
    </source>
</evidence>
<organism evidence="3">
    <name type="scientific">Magnetospirillum gryphiswaldense</name>
    <dbReference type="NCBI Taxonomy" id="55518"/>
    <lineage>
        <taxon>Bacteria</taxon>
        <taxon>Pseudomonadati</taxon>
        <taxon>Pseudomonadota</taxon>
        <taxon>Alphaproteobacteria</taxon>
        <taxon>Rhodospirillales</taxon>
        <taxon>Rhodospirillaceae</taxon>
        <taxon>Magnetospirillum</taxon>
    </lineage>
</organism>
<dbReference type="GO" id="GO:0015074">
    <property type="term" value="P:DNA integration"/>
    <property type="evidence" value="ECO:0007669"/>
    <property type="project" value="InterPro"/>
</dbReference>
<dbReference type="GO" id="GO:0006310">
    <property type="term" value="P:DNA recombination"/>
    <property type="evidence" value="ECO:0007669"/>
    <property type="project" value="UniProtKB-KW"/>
</dbReference>
<name>A4U3H6_9PROT</name>
<gene>
    <name evidence="3" type="ORF">MGR_2014</name>
</gene>
<dbReference type="SUPFAM" id="SSF56349">
    <property type="entry name" value="DNA breaking-rejoining enzymes"/>
    <property type="match status" value="1"/>
</dbReference>
<dbReference type="GO" id="GO:0003677">
    <property type="term" value="F:DNA binding"/>
    <property type="evidence" value="ECO:0007669"/>
    <property type="project" value="InterPro"/>
</dbReference>
<evidence type="ECO:0000256" key="2">
    <source>
        <dbReference type="SAM" id="MobiDB-lite"/>
    </source>
</evidence>
<sequence>MSEKAGEPMTLSATTIGKHVQHVKGFFNTARRHLNFTTSDAIDEMFDGIKLSKGVPSAQKRKSWPMEQLNLLFATPIWQGTGSRPEDFTKRHKEGAHIYRDAYWWLPITALWTGARLEELAQLHHEDLIADSSGFRFIHIHGEGERRVKTANSIRRVPVHSVLVGFGFLDLFDNKKAGQRIWPELRPTGRMKKLGDTYSTHFTDYPLLPKSYAALGPFRPAVGYCVRDLTIRWGWGTIYENTFKRSNEIELLHAFGCVCSWSRNLPKAKKADDDGLPLPALKAALCMVGGQCRSRRTPWTTTHNPPHSSHIPNAALPPPCVDRSLGMKGRAMPNFGAMGAPPTPSDMPTGQNGGPHSVAA</sequence>
<dbReference type="EMBL" id="CU459003">
    <property type="protein sequence ID" value="CAM77433.1"/>
    <property type="molecule type" value="Genomic_DNA"/>
</dbReference>
<feature type="region of interest" description="Disordered" evidence="2">
    <location>
        <begin position="336"/>
        <end position="360"/>
    </location>
</feature>